<feature type="transmembrane region" description="Helical" evidence="1">
    <location>
        <begin position="180"/>
        <end position="200"/>
    </location>
</feature>
<feature type="transmembrane region" description="Helical" evidence="1">
    <location>
        <begin position="247"/>
        <end position="264"/>
    </location>
</feature>
<organism evidence="3 4">
    <name type="scientific">Pyxidicoccus parkwayensis</name>
    <dbReference type="NCBI Taxonomy" id="2813578"/>
    <lineage>
        <taxon>Bacteria</taxon>
        <taxon>Pseudomonadati</taxon>
        <taxon>Myxococcota</taxon>
        <taxon>Myxococcia</taxon>
        <taxon>Myxococcales</taxon>
        <taxon>Cystobacterineae</taxon>
        <taxon>Myxococcaceae</taxon>
        <taxon>Pyxidicoccus</taxon>
    </lineage>
</organism>
<feature type="transmembrane region" description="Helical" evidence="1">
    <location>
        <begin position="76"/>
        <end position="96"/>
    </location>
</feature>
<keyword evidence="1" id="KW-1133">Transmembrane helix</keyword>
<dbReference type="Proteomes" id="UP000662747">
    <property type="component" value="Chromosome"/>
</dbReference>
<evidence type="ECO:0000259" key="2">
    <source>
        <dbReference type="Pfam" id="PF01757"/>
    </source>
</evidence>
<evidence type="ECO:0000313" key="4">
    <source>
        <dbReference type="Proteomes" id="UP000662747"/>
    </source>
</evidence>
<feature type="transmembrane region" description="Helical" evidence="1">
    <location>
        <begin position="117"/>
        <end position="135"/>
    </location>
</feature>
<feature type="transmembrane region" description="Helical" evidence="1">
    <location>
        <begin position="220"/>
        <end position="240"/>
    </location>
</feature>
<feature type="transmembrane region" description="Helical" evidence="1">
    <location>
        <begin position="147"/>
        <end position="168"/>
    </location>
</feature>
<keyword evidence="3" id="KW-0808">Transferase</keyword>
<feature type="transmembrane region" description="Helical" evidence="1">
    <location>
        <begin position="336"/>
        <end position="358"/>
    </location>
</feature>
<dbReference type="Pfam" id="PF01757">
    <property type="entry name" value="Acyl_transf_3"/>
    <property type="match status" value="1"/>
</dbReference>
<keyword evidence="3" id="KW-0012">Acyltransferase</keyword>
<name>A0ABX7PBP3_9BACT</name>
<keyword evidence="1" id="KW-0812">Transmembrane</keyword>
<dbReference type="InterPro" id="IPR002656">
    <property type="entry name" value="Acyl_transf_3_dom"/>
</dbReference>
<keyword evidence="4" id="KW-1185">Reference proteome</keyword>
<feature type="transmembrane region" description="Helical" evidence="1">
    <location>
        <begin position="309"/>
        <end position="330"/>
    </location>
</feature>
<sequence length="390" mass="41726">MGASPFVRFRDVARTSSYAPGLVKRPVTSFTLEKQPTRHPGLDGARGLAVLAMVMGHTLDALLTPEARALPWVQNYWAFRGITAPLFLLVAGWAVVAALGTKPNAARDIYGRRLRRSLLLIFLGYLLHWPGWGAVHDLGWSSQMLSLVFAFDALQCIGFALLFGSTLLALAPPRWGRSGVLLVLAVGIPLVSAAMWRFGAGLPGPLQQFIGSAEGSRFPFFPWAGFFFAGALAAHALHLLRPGWPQGLALLAVGAGLLALTRVAPSDWSPTSPWMVMFRVGQGLMVLGAVNLAPRWLSGLLAPFGRLSLWVYVLHLPVVYGWADIAGLAGRIGPTLSVPAALGVAAALLVVCTLLARFGRWVFAQARPWRAGSTTLNASINGSTRLGTRG</sequence>
<dbReference type="GO" id="GO:0016746">
    <property type="term" value="F:acyltransferase activity"/>
    <property type="evidence" value="ECO:0007669"/>
    <property type="project" value="UniProtKB-KW"/>
</dbReference>
<protein>
    <submittedName>
        <fullName evidence="3">Acyltransferase</fullName>
    </submittedName>
</protein>
<keyword evidence="1" id="KW-0472">Membrane</keyword>
<gene>
    <name evidence="3" type="ORF">JY651_03705</name>
</gene>
<dbReference type="EMBL" id="CP071090">
    <property type="protein sequence ID" value="QSQ27969.1"/>
    <property type="molecule type" value="Genomic_DNA"/>
</dbReference>
<feature type="domain" description="Acyltransferase 3" evidence="2">
    <location>
        <begin position="41"/>
        <end position="356"/>
    </location>
</feature>
<evidence type="ECO:0000313" key="3">
    <source>
        <dbReference type="EMBL" id="QSQ27969.1"/>
    </source>
</evidence>
<accession>A0ABX7PBP3</accession>
<feature type="transmembrane region" description="Helical" evidence="1">
    <location>
        <begin position="276"/>
        <end position="297"/>
    </location>
</feature>
<proteinExistence type="predicted"/>
<evidence type="ECO:0000256" key="1">
    <source>
        <dbReference type="SAM" id="Phobius"/>
    </source>
</evidence>
<reference evidence="3 4" key="1">
    <citation type="submission" date="2021-02" db="EMBL/GenBank/DDBJ databases">
        <title>De Novo genome assembly of isolated myxobacteria.</title>
        <authorList>
            <person name="Stevens D.C."/>
        </authorList>
    </citation>
    <scope>NUCLEOTIDE SEQUENCE [LARGE SCALE GENOMIC DNA]</scope>
    <source>
        <strain evidence="4">SCPEA02</strain>
    </source>
</reference>